<dbReference type="Proteomes" id="UP000887580">
    <property type="component" value="Unplaced"/>
</dbReference>
<name>A0AC35FZH9_9BILA</name>
<reference evidence="2" key="1">
    <citation type="submission" date="2022-11" db="UniProtKB">
        <authorList>
            <consortium name="WormBaseParasite"/>
        </authorList>
    </citation>
    <scope>IDENTIFICATION</scope>
</reference>
<accession>A0AC35FZH9</accession>
<protein>
    <submittedName>
        <fullName evidence="2">Carboxylesterase type B domain-containing protein</fullName>
    </submittedName>
</protein>
<evidence type="ECO:0000313" key="2">
    <source>
        <dbReference type="WBParaSite" id="PS1159_v2.g22328.t1"/>
    </source>
</evidence>
<evidence type="ECO:0000313" key="1">
    <source>
        <dbReference type="Proteomes" id="UP000887580"/>
    </source>
</evidence>
<dbReference type="WBParaSite" id="PS1159_v2.g22328.t1">
    <property type="protein sequence ID" value="PS1159_v2.g22328.t1"/>
    <property type="gene ID" value="PS1159_v2.g22328"/>
</dbReference>
<organism evidence="1 2">
    <name type="scientific">Panagrolaimus sp. PS1159</name>
    <dbReference type="NCBI Taxonomy" id="55785"/>
    <lineage>
        <taxon>Eukaryota</taxon>
        <taxon>Metazoa</taxon>
        <taxon>Ecdysozoa</taxon>
        <taxon>Nematoda</taxon>
        <taxon>Chromadorea</taxon>
        <taxon>Rhabditida</taxon>
        <taxon>Tylenchina</taxon>
        <taxon>Panagrolaimomorpha</taxon>
        <taxon>Panagrolaimoidea</taxon>
        <taxon>Panagrolaimidae</taxon>
        <taxon>Panagrolaimus</taxon>
    </lineage>
</organism>
<sequence length="336" mass="38009">MSGSAFSQWATKNNITEIAFKVAEKLECKNAENIKGCLKTKNVTEFQAAILPYIQFMDPVDLNPVPIGPKMDGDFITAKTLEEAFEKAPKKPSFIGVCNQENILYALSMPGSTPPGKYFGILPEIVANYSKTNLEEFVKVVFAKEKYFGKNANAFVKEVVDFYLNQISDKNPNFNFFFQQYTTVMSDVHFNVPALREAKLKSKNGTPTYFLLFDYNIDVSDNSSKYLRGSAHGDDVATLFGSLYKKIKIDENGKNVQKKFSELIANFIKIGIPSIASIKVPQITPNNFQYIHINENPSVKSNLWKERLEFWNNIGKKYGFDLVSGNQMKNDIKLEL</sequence>
<proteinExistence type="predicted"/>